<dbReference type="OrthoDB" id="9996061at2759"/>
<dbReference type="InterPro" id="IPR017452">
    <property type="entry name" value="GPCR_Rhodpsn_7TM"/>
</dbReference>
<feature type="transmembrane region" description="Helical" evidence="9">
    <location>
        <begin position="196"/>
        <end position="216"/>
    </location>
</feature>
<protein>
    <recommendedName>
        <fullName evidence="10">G-protein coupled receptors family 1 profile domain-containing protein</fullName>
    </recommendedName>
</protein>
<dbReference type="Gene3D" id="1.20.1070.10">
    <property type="entry name" value="Rhodopsin 7-helix transmembrane proteins"/>
    <property type="match status" value="1"/>
</dbReference>
<dbReference type="GO" id="GO:0007218">
    <property type="term" value="P:neuropeptide signaling pathway"/>
    <property type="evidence" value="ECO:0007669"/>
    <property type="project" value="TreeGrafter"/>
</dbReference>
<dbReference type="GO" id="GO:0005886">
    <property type="term" value="C:plasma membrane"/>
    <property type="evidence" value="ECO:0007669"/>
    <property type="project" value="UniProtKB-SubCell"/>
</dbReference>
<dbReference type="EMBL" id="CAJNOJ010000278">
    <property type="protein sequence ID" value="CAF1364137.1"/>
    <property type="molecule type" value="Genomic_DNA"/>
</dbReference>
<evidence type="ECO:0000256" key="6">
    <source>
        <dbReference type="ARBA" id="ARBA00023136"/>
    </source>
</evidence>
<feature type="transmembrane region" description="Helical" evidence="9">
    <location>
        <begin position="148"/>
        <end position="170"/>
    </location>
</feature>
<dbReference type="PANTHER" id="PTHR24230">
    <property type="entry name" value="G-PROTEIN COUPLED RECEPTOR"/>
    <property type="match status" value="1"/>
</dbReference>
<keyword evidence="7" id="KW-0675">Receptor</keyword>
<keyword evidence="4 9" id="KW-1133">Transmembrane helix</keyword>
<gene>
    <name evidence="12" type="ORF">EDS130_LOCUS33997</name>
    <name evidence="11" type="ORF">XAT740_LOCUS29191</name>
</gene>
<dbReference type="EMBL" id="CAJNOR010002531">
    <property type="protein sequence ID" value="CAF1307321.1"/>
    <property type="molecule type" value="Genomic_DNA"/>
</dbReference>
<evidence type="ECO:0000256" key="7">
    <source>
        <dbReference type="ARBA" id="ARBA00023170"/>
    </source>
</evidence>
<dbReference type="PANTHER" id="PTHR24230:SF75">
    <property type="entry name" value="RELAXIN FAMILY PEPTIDE RECEPTOR 3"/>
    <property type="match status" value="1"/>
</dbReference>
<evidence type="ECO:0000313" key="14">
    <source>
        <dbReference type="Proteomes" id="UP000663852"/>
    </source>
</evidence>
<keyword evidence="3 9" id="KW-0812">Transmembrane</keyword>
<keyword evidence="13" id="KW-1185">Reference proteome</keyword>
<dbReference type="InterPro" id="IPR000276">
    <property type="entry name" value="GPCR_Rhodpsn"/>
</dbReference>
<evidence type="ECO:0000256" key="3">
    <source>
        <dbReference type="ARBA" id="ARBA00022692"/>
    </source>
</evidence>
<comment type="subcellular location">
    <subcellularLocation>
        <location evidence="1">Cell membrane</location>
        <topology evidence="1">Multi-pass membrane protein</topology>
    </subcellularLocation>
</comment>
<dbReference type="AlphaFoldDB" id="A0A815IC79"/>
<evidence type="ECO:0000313" key="12">
    <source>
        <dbReference type="EMBL" id="CAF1364137.1"/>
    </source>
</evidence>
<feature type="transmembrane region" description="Helical" evidence="9">
    <location>
        <begin position="106"/>
        <end position="128"/>
    </location>
</feature>
<keyword evidence="6 9" id="KW-0472">Membrane</keyword>
<dbReference type="PROSITE" id="PS50262">
    <property type="entry name" value="G_PROTEIN_RECEP_F1_2"/>
    <property type="match status" value="1"/>
</dbReference>
<feature type="domain" description="G-protein coupled receptors family 1 profile" evidence="10">
    <location>
        <begin position="3"/>
        <end position="255"/>
    </location>
</feature>
<evidence type="ECO:0000256" key="5">
    <source>
        <dbReference type="ARBA" id="ARBA00023040"/>
    </source>
</evidence>
<dbReference type="GO" id="GO:0008528">
    <property type="term" value="F:G protein-coupled peptide receptor activity"/>
    <property type="evidence" value="ECO:0007669"/>
    <property type="project" value="TreeGrafter"/>
</dbReference>
<proteinExistence type="predicted"/>
<accession>A0A815IC79</accession>
<evidence type="ECO:0000256" key="4">
    <source>
        <dbReference type="ARBA" id="ARBA00022989"/>
    </source>
</evidence>
<dbReference type="Proteomes" id="UP000663828">
    <property type="component" value="Unassembled WGS sequence"/>
</dbReference>
<keyword evidence="5" id="KW-0297">G-protein coupled receptor</keyword>
<feature type="transmembrane region" description="Helical" evidence="9">
    <location>
        <begin position="23"/>
        <end position="46"/>
    </location>
</feature>
<evidence type="ECO:0000313" key="13">
    <source>
        <dbReference type="Proteomes" id="UP000663828"/>
    </source>
</evidence>
<name>A0A815IC79_ADIRI</name>
<evidence type="ECO:0000256" key="2">
    <source>
        <dbReference type="ARBA" id="ARBA00022475"/>
    </source>
</evidence>
<evidence type="ECO:0000259" key="10">
    <source>
        <dbReference type="PROSITE" id="PS50262"/>
    </source>
</evidence>
<reference evidence="12" key="1">
    <citation type="submission" date="2021-02" db="EMBL/GenBank/DDBJ databases">
        <authorList>
            <person name="Nowell W R."/>
        </authorList>
    </citation>
    <scope>NUCLEOTIDE SEQUENCE</scope>
</reference>
<feature type="transmembrane region" description="Helical" evidence="9">
    <location>
        <begin position="236"/>
        <end position="258"/>
    </location>
</feature>
<keyword evidence="2" id="KW-1003">Cell membrane</keyword>
<comment type="caution">
    <text evidence="12">The sequence shown here is derived from an EMBL/GenBank/DDBJ whole genome shotgun (WGS) entry which is preliminary data.</text>
</comment>
<dbReference type="Pfam" id="PF00001">
    <property type="entry name" value="7tm_1"/>
    <property type="match status" value="1"/>
</dbReference>
<evidence type="ECO:0000256" key="1">
    <source>
        <dbReference type="ARBA" id="ARBA00004651"/>
    </source>
</evidence>
<dbReference type="SUPFAM" id="SSF81321">
    <property type="entry name" value="Family A G protein-coupled receptor-like"/>
    <property type="match status" value="1"/>
</dbReference>
<sequence length="304" mass="35879">MIGNILNILVFTQLKLFRDNRSAFYLVVESLSDLLYHFISIVATILTALYGDDRIGKNLIWCRLRFLLTQTATLMMCYIICIVACEQFMSTNYRLKELCTIRLARYLVSIFTCLSFIHSMIFCLFLEIQPNVGCIILNSVWLRYATYFFYPILIGFLPIIIASLFNILAFRNVHHIVRRQIPIARRRLDQQMTTMVLVRVIIYVCFLLPYVIYRIYAINVPVTQNDLLNYSIRQLIQTLFQSLSAVNFTISFYIFILVSPRYRHQIKFLLIRKYWRKCKSYCCGNRNQIGPMAIDPIDENIELE</sequence>
<evidence type="ECO:0000256" key="8">
    <source>
        <dbReference type="ARBA" id="ARBA00023224"/>
    </source>
</evidence>
<evidence type="ECO:0000313" key="11">
    <source>
        <dbReference type="EMBL" id="CAF1307321.1"/>
    </source>
</evidence>
<organism evidence="12 14">
    <name type="scientific">Adineta ricciae</name>
    <name type="common">Rotifer</name>
    <dbReference type="NCBI Taxonomy" id="249248"/>
    <lineage>
        <taxon>Eukaryota</taxon>
        <taxon>Metazoa</taxon>
        <taxon>Spiralia</taxon>
        <taxon>Gnathifera</taxon>
        <taxon>Rotifera</taxon>
        <taxon>Eurotatoria</taxon>
        <taxon>Bdelloidea</taxon>
        <taxon>Adinetida</taxon>
        <taxon>Adinetidae</taxon>
        <taxon>Adineta</taxon>
    </lineage>
</organism>
<feature type="transmembrane region" description="Helical" evidence="9">
    <location>
        <begin position="66"/>
        <end position="85"/>
    </location>
</feature>
<dbReference type="Proteomes" id="UP000663852">
    <property type="component" value="Unassembled WGS sequence"/>
</dbReference>
<evidence type="ECO:0000256" key="9">
    <source>
        <dbReference type="SAM" id="Phobius"/>
    </source>
</evidence>
<keyword evidence="8" id="KW-0807">Transducer</keyword>